<accession>A0AA40B325</accession>
<dbReference type="GeneID" id="85322612"/>
<proteinExistence type="predicted"/>
<sequence length="310" mass="31042">MDLWAGGDCLAKTRFSLSLTFWKDLVLILTSLWPIQGAYNILPYGVAGNLIQPSRLRCSDFVCQCLKTDDITNIIANDVIDDCGGINVGIDILTAAVGEFWTCVSENGNDEGCGGGSVPSAARRRPPRSRQPRQLCQPRLLHPPRQPHLLAAIASCANKSSEIQGLIVNDVVSACGLDAGLGVDSAVKDLCTCVAMNSKPTAGSSSSCSGSGSGSGSGTGSGSGSGSGSGTGTGTGSSSDTGIGSGSGSASPTTSKPPVATAGTGKPIAAGPALAIAIAVFNVTGANTTRPVGDCVGPAGYNFDCSGRLQ</sequence>
<gene>
    <name evidence="2" type="ORF">B0T26DRAFT_671535</name>
</gene>
<dbReference type="RefSeq" id="XP_060299631.1">
    <property type="nucleotide sequence ID" value="XM_060439342.1"/>
</dbReference>
<dbReference type="Proteomes" id="UP001172101">
    <property type="component" value="Unassembled WGS sequence"/>
</dbReference>
<comment type="caution">
    <text evidence="2">The sequence shown here is derived from an EMBL/GenBank/DDBJ whole genome shotgun (WGS) entry which is preliminary data.</text>
</comment>
<evidence type="ECO:0000313" key="2">
    <source>
        <dbReference type="EMBL" id="KAK0726775.1"/>
    </source>
</evidence>
<evidence type="ECO:0000256" key="1">
    <source>
        <dbReference type="SAM" id="MobiDB-lite"/>
    </source>
</evidence>
<name>A0AA40B325_9PEZI</name>
<evidence type="ECO:0000313" key="3">
    <source>
        <dbReference type="Proteomes" id="UP001172101"/>
    </source>
</evidence>
<protein>
    <submittedName>
        <fullName evidence="2">Uncharacterized protein</fullName>
    </submittedName>
</protein>
<feature type="region of interest" description="Disordered" evidence="1">
    <location>
        <begin position="111"/>
        <end position="134"/>
    </location>
</feature>
<feature type="region of interest" description="Disordered" evidence="1">
    <location>
        <begin position="199"/>
        <end position="263"/>
    </location>
</feature>
<feature type="compositionally biased region" description="Basic residues" evidence="1">
    <location>
        <begin position="122"/>
        <end position="131"/>
    </location>
</feature>
<feature type="compositionally biased region" description="Gly residues" evidence="1">
    <location>
        <begin position="211"/>
        <end position="235"/>
    </location>
</feature>
<reference evidence="2" key="1">
    <citation type="submission" date="2023-06" db="EMBL/GenBank/DDBJ databases">
        <title>Genome-scale phylogeny and comparative genomics of the fungal order Sordariales.</title>
        <authorList>
            <consortium name="Lawrence Berkeley National Laboratory"/>
            <person name="Hensen N."/>
            <person name="Bonometti L."/>
            <person name="Westerberg I."/>
            <person name="Brannstrom I.O."/>
            <person name="Guillou S."/>
            <person name="Cros-Aarteil S."/>
            <person name="Calhoun S."/>
            <person name="Haridas S."/>
            <person name="Kuo A."/>
            <person name="Mondo S."/>
            <person name="Pangilinan J."/>
            <person name="Riley R."/>
            <person name="LaButti K."/>
            <person name="Andreopoulos B."/>
            <person name="Lipzen A."/>
            <person name="Chen C."/>
            <person name="Yanf M."/>
            <person name="Daum C."/>
            <person name="Ng V."/>
            <person name="Clum A."/>
            <person name="Steindorff A."/>
            <person name="Ohm R."/>
            <person name="Martin F."/>
            <person name="Silar P."/>
            <person name="Natvig D."/>
            <person name="Lalanne C."/>
            <person name="Gautier V."/>
            <person name="Ament-velasquez S.L."/>
            <person name="Kruys A."/>
            <person name="Hutchinson M.I."/>
            <person name="Powell A.J."/>
            <person name="Barry K."/>
            <person name="Miller A.N."/>
            <person name="Grigoriev I.V."/>
            <person name="Debuchy R."/>
            <person name="Gladieux P."/>
            <person name="Thoren M.H."/>
            <person name="Johannesson H."/>
        </authorList>
    </citation>
    <scope>NUCLEOTIDE SEQUENCE</scope>
    <source>
        <strain evidence="2">SMH2392-1A</strain>
    </source>
</reference>
<feature type="compositionally biased region" description="Low complexity" evidence="1">
    <location>
        <begin position="236"/>
        <end position="254"/>
    </location>
</feature>
<dbReference type="AlphaFoldDB" id="A0AA40B325"/>
<dbReference type="EMBL" id="JAUIRO010000002">
    <property type="protein sequence ID" value="KAK0726775.1"/>
    <property type="molecule type" value="Genomic_DNA"/>
</dbReference>
<keyword evidence="3" id="KW-1185">Reference proteome</keyword>
<organism evidence="2 3">
    <name type="scientific">Lasiosphaeria miniovina</name>
    <dbReference type="NCBI Taxonomy" id="1954250"/>
    <lineage>
        <taxon>Eukaryota</taxon>
        <taxon>Fungi</taxon>
        <taxon>Dikarya</taxon>
        <taxon>Ascomycota</taxon>
        <taxon>Pezizomycotina</taxon>
        <taxon>Sordariomycetes</taxon>
        <taxon>Sordariomycetidae</taxon>
        <taxon>Sordariales</taxon>
        <taxon>Lasiosphaeriaceae</taxon>
        <taxon>Lasiosphaeria</taxon>
    </lineage>
</organism>